<feature type="domain" description="HTH iclR-type" evidence="5">
    <location>
        <begin position="11"/>
        <end position="71"/>
    </location>
</feature>
<evidence type="ECO:0000256" key="1">
    <source>
        <dbReference type="ARBA" id="ARBA00023015"/>
    </source>
</evidence>
<evidence type="ECO:0000313" key="7">
    <source>
        <dbReference type="EMBL" id="TMV13135.1"/>
    </source>
</evidence>
<sequence>MSENEPSNTYAQTFARGLKVITTFDEGSRVLTLSDVAERTGVTRSTARRLLHTLVTLGYAATDGKYFSLTPKILDLGFAYLSSSEIWRFAEADIQALASRVGESSSISVLDGHDIVYVLRVQTQRILKNSLNVGSRVPAHANSMGRIQLAELSDRELKHYLETVRLDAFTPWTITEPDRLKAAIVSDKAQGWSMVYRELEEGIAGLAVPIRAAGGRVIAAANISLAPVRLKEPGRKEELLQALQETAEKIQAHLLEGRSGRTPAEADRPVQAR</sequence>
<keyword evidence="2" id="KW-0238">DNA-binding</keyword>
<dbReference type="SUPFAM" id="SSF46785">
    <property type="entry name" value="Winged helix' DNA-binding domain"/>
    <property type="match status" value="1"/>
</dbReference>
<evidence type="ECO:0000256" key="4">
    <source>
        <dbReference type="SAM" id="MobiDB-lite"/>
    </source>
</evidence>
<organism evidence="7 8">
    <name type="scientific">Arenibacterium halophilum</name>
    <dbReference type="NCBI Taxonomy" id="2583821"/>
    <lineage>
        <taxon>Bacteria</taxon>
        <taxon>Pseudomonadati</taxon>
        <taxon>Pseudomonadota</taxon>
        <taxon>Alphaproteobacteria</taxon>
        <taxon>Rhodobacterales</taxon>
        <taxon>Paracoccaceae</taxon>
        <taxon>Arenibacterium</taxon>
    </lineage>
</organism>
<dbReference type="Pfam" id="PF09339">
    <property type="entry name" value="HTH_IclR"/>
    <property type="match status" value="1"/>
</dbReference>
<dbReference type="SMART" id="SM00346">
    <property type="entry name" value="HTH_ICLR"/>
    <property type="match status" value="1"/>
</dbReference>
<dbReference type="Proteomes" id="UP001191082">
    <property type="component" value="Unassembled WGS sequence"/>
</dbReference>
<dbReference type="SUPFAM" id="SSF55781">
    <property type="entry name" value="GAF domain-like"/>
    <property type="match status" value="1"/>
</dbReference>
<evidence type="ECO:0000256" key="2">
    <source>
        <dbReference type="ARBA" id="ARBA00023125"/>
    </source>
</evidence>
<dbReference type="RefSeq" id="WP_138863691.1">
    <property type="nucleotide sequence ID" value="NZ_VCPC01000002.1"/>
</dbReference>
<proteinExistence type="predicted"/>
<dbReference type="PANTHER" id="PTHR30136:SF34">
    <property type="entry name" value="TRANSCRIPTIONAL REGULATOR"/>
    <property type="match status" value="1"/>
</dbReference>
<dbReference type="InterPro" id="IPR029016">
    <property type="entry name" value="GAF-like_dom_sf"/>
</dbReference>
<dbReference type="InterPro" id="IPR014757">
    <property type="entry name" value="Tscrpt_reg_IclR_C"/>
</dbReference>
<evidence type="ECO:0000256" key="3">
    <source>
        <dbReference type="ARBA" id="ARBA00023163"/>
    </source>
</evidence>
<evidence type="ECO:0000259" key="5">
    <source>
        <dbReference type="PROSITE" id="PS51077"/>
    </source>
</evidence>
<feature type="domain" description="IclR-ED" evidence="6">
    <location>
        <begin position="72"/>
        <end position="256"/>
    </location>
</feature>
<dbReference type="PROSITE" id="PS51078">
    <property type="entry name" value="ICLR_ED"/>
    <property type="match status" value="1"/>
</dbReference>
<name>A0ABY2XAR9_9RHOB</name>
<gene>
    <name evidence="7" type="ORF">FGK64_10185</name>
</gene>
<evidence type="ECO:0000259" key="6">
    <source>
        <dbReference type="PROSITE" id="PS51078"/>
    </source>
</evidence>
<dbReference type="PANTHER" id="PTHR30136">
    <property type="entry name" value="HELIX-TURN-HELIX TRANSCRIPTIONAL REGULATOR, ICLR FAMILY"/>
    <property type="match status" value="1"/>
</dbReference>
<dbReference type="PROSITE" id="PS51077">
    <property type="entry name" value="HTH_ICLR"/>
    <property type="match status" value="1"/>
</dbReference>
<dbReference type="InterPro" id="IPR036388">
    <property type="entry name" value="WH-like_DNA-bd_sf"/>
</dbReference>
<protein>
    <submittedName>
        <fullName evidence="7">IclR family transcriptional regulator</fullName>
    </submittedName>
</protein>
<dbReference type="InterPro" id="IPR005471">
    <property type="entry name" value="Tscrpt_reg_IclR_N"/>
</dbReference>
<dbReference type="Gene3D" id="3.30.450.40">
    <property type="match status" value="1"/>
</dbReference>
<keyword evidence="8" id="KW-1185">Reference proteome</keyword>
<comment type="caution">
    <text evidence="7">The sequence shown here is derived from an EMBL/GenBank/DDBJ whole genome shotgun (WGS) entry which is preliminary data.</text>
</comment>
<feature type="region of interest" description="Disordered" evidence="4">
    <location>
        <begin position="254"/>
        <end position="273"/>
    </location>
</feature>
<dbReference type="InterPro" id="IPR050707">
    <property type="entry name" value="HTH_MetabolicPath_Reg"/>
</dbReference>
<accession>A0ABY2XAR9</accession>
<dbReference type="Pfam" id="PF01614">
    <property type="entry name" value="IclR_C"/>
    <property type="match status" value="1"/>
</dbReference>
<dbReference type="InterPro" id="IPR036390">
    <property type="entry name" value="WH_DNA-bd_sf"/>
</dbReference>
<dbReference type="Gene3D" id="1.10.10.10">
    <property type="entry name" value="Winged helix-like DNA-binding domain superfamily/Winged helix DNA-binding domain"/>
    <property type="match status" value="1"/>
</dbReference>
<evidence type="ECO:0000313" key="8">
    <source>
        <dbReference type="Proteomes" id="UP001191082"/>
    </source>
</evidence>
<keyword evidence="3" id="KW-0804">Transcription</keyword>
<keyword evidence="1" id="KW-0805">Transcription regulation</keyword>
<dbReference type="EMBL" id="VCPC01000002">
    <property type="protein sequence ID" value="TMV13135.1"/>
    <property type="molecule type" value="Genomic_DNA"/>
</dbReference>
<reference evidence="7 8" key="1">
    <citation type="submission" date="2019-05" db="EMBL/GenBank/DDBJ databases">
        <title>Marivita sp. nov. isolated from sea sediment.</title>
        <authorList>
            <person name="Kim W."/>
        </authorList>
    </citation>
    <scope>NUCLEOTIDE SEQUENCE [LARGE SCALE GENOMIC DNA]</scope>
    <source>
        <strain evidence="7 8">CAU 1492</strain>
    </source>
</reference>